<sequence>MCAWSASAVLSIFIPTSPRALLVVREVWTSAHCTAVAPASRVIRAGHTGDHVDQALPMRSSS</sequence>
<protein>
    <recommendedName>
        <fullName evidence="4">Secreted protein</fullName>
    </recommendedName>
</protein>
<accession>A0A0P1BNZ1</accession>
<keyword evidence="1" id="KW-0732">Signal</keyword>
<feature type="signal peptide" evidence="1">
    <location>
        <begin position="1"/>
        <end position="20"/>
    </location>
</feature>
<dbReference type="Proteomes" id="UP000054845">
    <property type="component" value="Unassembled WGS sequence"/>
</dbReference>
<feature type="chain" id="PRO_5006059724" description="Secreted protein" evidence="1">
    <location>
        <begin position="21"/>
        <end position="62"/>
    </location>
</feature>
<evidence type="ECO:0000256" key="1">
    <source>
        <dbReference type="SAM" id="SignalP"/>
    </source>
</evidence>
<organism evidence="2 3">
    <name type="scientific">Ceraceosorus bombacis</name>
    <dbReference type="NCBI Taxonomy" id="401625"/>
    <lineage>
        <taxon>Eukaryota</taxon>
        <taxon>Fungi</taxon>
        <taxon>Dikarya</taxon>
        <taxon>Basidiomycota</taxon>
        <taxon>Ustilaginomycotina</taxon>
        <taxon>Exobasidiomycetes</taxon>
        <taxon>Ceraceosorales</taxon>
        <taxon>Ceraceosoraceae</taxon>
        <taxon>Ceraceosorus</taxon>
    </lineage>
</organism>
<evidence type="ECO:0008006" key="4">
    <source>
        <dbReference type="Google" id="ProtNLM"/>
    </source>
</evidence>
<dbReference type="EMBL" id="CCYA01000254">
    <property type="protein sequence ID" value="CEH17373.1"/>
    <property type="molecule type" value="Genomic_DNA"/>
</dbReference>
<reference evidence="2 3" key="1">
    <citation type="submission" date="2014-09" db="EMBL/GenBank/DDBJ databases">
        <authorList>
            <person name="Magalhaes I.L.F."/>
            <person name="Oliveira U."/>
            <person name="Santos F.R."/>
            <person name="Vidigal T.H.D.A."/>
            <person name="Brescovit A.D."/>
            <person name="Santos A.J."/>
        </authorList>
    </citation>
    <scope>NUCLEOTIDE SEQUENCE [LARGE SCALE GENOMIC DNA]</scope>
</reference>
<keyword evidence="3" id="KW-1185">Reference proteome</keyword>
<evidence type="ECO:0000313" key="2">
    <source>
        <dbReference type="EMBL" id="CEH17373.1"/>
    </source>
</evidence>
<proteinExistence type="predicted"/>
<name>A0A0P1BNZ1_9BASI</name>
<dbReference type="AlphaFoldDB" id="A0A0P1BNZ1"/>
<evidence type="ECO:0000313" key="3">
    <source>
        <dbReference type="Proteomes" id="UP000054845"/>
    </source>
</evidence>